<sequence length="74" mass="8356">METFQDTMRVAKDRPTFLSGDFNAPHPLWGYKFCSKRGKEIANFIDQYNSVLLNDTQTPTPQGTSTAKDTTPDL</sequence>
<name>A0A9J6GA17_HAELO</name>
<organism evidence="3 4">
    <name type="scientific">Haemaphysalis longicornis</name>
    <name type="common">Bush tick</name>
    <dbReference type="NCBI Taxonomy" id="44386"/>
    <lineage>
        <taxon>Eukaryota</taxon>
        <taxon>Metazoa</taxon>
        <taxon>Ecdysozoa</taxon>
        <taxon>Arthropoda</taxon>
        <taxon>Chelicerata</taxon>
        <taxon>Arachnida</taxon>
        <taxon>Acari</taxon>
        <taxon>Parasitiformes</taxon>
        <taxon>Ixodida</taxon>
        <taxon>Ixodoidea</taxon>
        <taxon>Ixodidae</taxon>
        <taxon>Haemaphysalinae</taxon>
        <taxon>Haemaphysalis</taxon>
    </lineage>
</organism>
<proteinExistence type="predicted"/>
<dbReference type="GO" id="GO:0003824">
    <property type="term" value="F:catalytic activity"/>
    <property type="evidence" value="ECO:0007669"/>
    <property type="project" value="InterPro"/>
</dbReference>
<dbReference type="SUPFAM" id="SSF56219">
    <property type="entry name" value="DNase I-like"/>
    <property type="match status" value="1"/>
</dbReference>
<dbReference type="EMBL" id="JABSTR010000005">
    <property type="protein sequence ID" value="KAH9372003.1"/>
    <property type="molecule type" value="Genomic_DNA"/>
</dbReference>
<dbReference type="InterPro" id="IPR005135">
    <property type="entry name" value="Endo/exonuclease/phosphatase"/>
</dbReference>
<comment type="caution">
    <text evidence="3">The sequence shown here is derived from an EMBL/GenBank/DDBJ whole genome shotgun (WGS) entry which is preliminary data.</text>
</comment>
<dbReference type="AlphaFoldDB" id="A0A9J6GA17"/>
<dbReference type="VEuPathDB" id="VectorBase:HLOH_055025"/>
<gene>
    <name evidence="3" type="ORF">HPB48_000865</name>
</gene>
<dbReference type="OrthoDB" id="6513770at2759"/>
<evidence type="ECO:0000259" key="2">
    <source>
        <dbReference type="Pfam" id="PF14529"/>
    </source>
</evidence>
<reference evidence="3 4" key="1">
    <citation type="journal article" date="2020" name="Cell">
        <title>Large-Scale Comparative Analyses of Tick Genomes Elucidate Their Genetic Diversity and Vector Capacities.</title>
        <authorList>
            <consortium name="Tick Genome and Microbiome Consortium (TIGMIC)"/>
            <person name="Jia N."/>
            <person name="Wang J."/>
            <person name="Shi W."/>
            <person name="Du L."/>
            <person name="Sun Y."/>
            <person name="Zhan W."/>
            <person name="Jiang J.F."/>
            <person name="Wang Q."/>
            <person name="Zhang B."/>
            <person name="Ji P."/>
            <person name="Bell-Sakyi L."/>
            <person name="Cui X.M."/>
            <person name="Yuan T.T."/>
            <person name="Jiang B.G."/>
            <person name="Yang W.F."/>
            <person name="Lam T.T."/>
            <person name="Chang Q.C."/>
            <person name="Ding S.J."/>
            <person name="Wang X.J."/>
            <person name="Zhu J.G."/>
            <person name="Ruan X.D."/>
            <person name="Zhao L."/>
            <person name="Wei J.T."/>
            <person name="Ye R.Z."/>
            <person name="Que T.C."/>
            <person name="Du C.H."/>
            <person name="Zhou Y.H."/>
            <person name="Cheng J.X."/>
            <person name="Dai P.F."/>
            <person name="Guo W.B."/>
            <person name="Han X.H."/>
            <person name="Huang E.J."/>
            <person name="Li L.F."/>
            <person name="Wei W."/>
            <person name="Gao Y.C."/>
            <person name="Liu J.Z."/>
            <person name="Shao H.Z."/>
            <person name="Wang X."/>
            <person name="Wang C.C."/>
            <person name="Yang T.C."/>
            <person name="Huo Q.B."/>
            <person name="Li W."/>
            <person name="Chen H.Y."/>
            <person name="Chen S.E."/>
            <person name="Zhou L.G."/>
            <person name="Ni X.B."/>
            <person name="Tian J.H."/>
            <person name="Sheng Y."/>
            <person name="Liu T."/>
            <person name="Pan Y.S."/>
            <person name="Xia L.Y."/>
            <person name="Li J."/>
            <person name="Zhao F."/>
            <person name="Cao W.C."/>
        </authorList>
    </citation>
    <scope>NUCLEOTIDE SEQUENCE [LARGE SCALE GENOMIC DNA]</scope>
    <source>
        <strain evidence="3">HaeL-2018</strain>
    </source>
</reference>
<evidence type="ECO:0000313" key="3">
    <source>
        <dbReference type="EMBL" id="KAH9372003.1"/>
    </source>
</evidence>
<feature type="domain" description="Endonuclease/exonuclease/phosphatase" evidence="2">
    <location>
        <begin position="2"/>
        <end position="74"/>
    </location>
</feature>
<dbReference type="Proteomes" id="UP000821853">
    <property type="component" value="Chromosome 3"/>
</dbReference>
<keyword evidence="4" id="KW-1185">Reference proteome</keyword>
<feature type="region of interest" description="Disordered" evidence="1">
    <location>
        <begin position="54"/>
        <end position="74"/>
    </location>
</feature>
<dbReference type="Pfam" id="PF14529">
    <property type="entry name" value="Exo_endo_phos_2"/>
    <property type="match status" value="1"/>
</dbReference>
<accession>A0A9J6GA17</accession>
<evidence type="ECO:0000256" key="1">
    <source>
        <dbReference type="SAM" id="MobiDB-lite"/>
    </source>
</evidence>
<dbReference type="InterPro" id="IPR036691">
    <property type="entry name" value="Endo/exonu/phosph_ase_sf"/>
</dbReference>
<protein>
    <recommendedName>
        <fullName evidence="2">Endonuclease/exonuclease/phosphatase domain-containing protein</fullName>
    </recommendedName>
</protein>
<evidence type="ECO:0000313" key="4">
    <source>
        <dbReference type="Proteomes" id="UP000821853"/>
    </source>
</evidence>
<dbReference type="Gene3D" id="3.60.10.10">
    <property type="entry name" value="Endonuclease/exonuclease/phosphatase"/>
    <property type="match status" value="1"/>
</dbReference>